<dbReference type="InterPro" id="IPR025424">
    <property type="entry name" value="YrhK_domain"/>
</dbReference>
<feature type="transmembrane region" description="Helical" evidence="1">
    <location>
        <begin position="35"/>
        <end position="56"/>
    </location>
</feature>
<dbReference type="EMBL" id="VTEG01000001">
    <property type="protein sequence ID" value="TYS01409.1"/>
    <property type="molecule type" value="Genomic_DNA"/>
</dbReference>
<evidence type="ECO:0000313" key="4">
    <source>
        <dbReference type="Proteomes" id="UP000325182"/>
    </source>
</evidence>
<dbReference type="AlphaFoldDB" id="A0A5D4MJ45"/>
<feature type="transmembrane region" description="Helical" evidence="1">
    <location>
        <begin position="62"/>
        <end position="81"/>
    </location>
</feature>
<sequence length="102" mass="12118">MFEKLKERAEELEDSGLQIHLSRKKKIMIRNRYRIIGYMNDFLLGILYMIGSILFMTDAERVLATSFFLAGSFFMISRAFIHIARDIHLKRFSKEDFQGNNY</sequence>
<keyword evidence="1" id="KW-1133">Transmembrane helix</keyword>
<proteinExistence type="predicted"/>
<dbReference type="Proteomes" id="UP000325182">
    <property type="component" value="Unassembled WGS sequence"/>
</dbReference>
<dbReference type="RefSeq" id="WP_113929111.1">
    <property type="nucleotide sequence ID" value="NZ_VTEG01000001.1"/>
</dbReference>
<comment type="caution">
    <text evidence="3">The sequence shown here is derived from an EMBL/GenBank/DDBJ whole genome shotgun (WGS) entry which is preliminary data.</text>
</comment>
<organism evidence="3 4">
    <name type="scientific">Rossellomorea vietnamensis</name>
    <dbReference type="NCBI Taxonomy" id="218284"/>
    <lineage>
        <taxon>Bacteria</taxon>
        <taxon>Bacillati</taxon>
        <taxon>Bacillota</taxon>
        <taxon>Bacilli</taxon>
        <taxon>Bacillales</taxon>
        <taxon>Bacillaceae</taxon>
        <taxon>Rossellomorea</taxon>
    </lineage>
</organism>
<evidence type="ECO:0000259" key="2">
    <source>
        <dbReference type="Pfam" id="PF14145"/>
    </source>
</evidence>
<feature type="domain" description="YrhK" evidence="2">
    <location>
        <begin position="31"/>
        <end position="87"/>
    </location>
</feature>
<keyword evidence="1" id="KW-0812">Transmembrane</keyword>
<reference evidence="3 4" key="1">
    <citation type="submission" date="2019-08" db="EMBL/GenBank/DDBJ databases">
        <title>Bacillus genomes from the desert of Cuatro Cienegas, Coahuila.</title>
        <authorList>
            <person name="Olmedo-Alvarez G."/>
        </authorList>
    </citation>
    <scope>NUCLEOTIDE SEQUENCE [LARGE SCALE GENOMIC DNA]</scope>
    <source>
        <strain evidence="3 4">CH128b_4D</strain>
    </source>
</reference>
<name>A0A5D4MJ45_9BACI</name>
<evidence type="ECO:0000256" key="1">
    <source>
        <dbReference type="SAM" id="Phobius"/>
    </source>
</evidence>
<gene>
    <name evidence="3" type="ORF">FZC84_01780</name>
</gene>
<accession>A0A5D4MJ45</accession>
<evidence type="ECO:0000313" key="3">
    <source>
        <dbReference type="EMBL" id="TYS01409.1"/>
    </source>
</evidence>
<dbReference type="Pfam" id="PF14145">
    <property type="entry name" value="YrhK"/>
    <property type="match status" value="1"/>
</dbReference>
<protein>
    <recommendedName>
        <fullName evidence="2">YrhK domain-containing protein</fullName>
    </recommendedName>
</protein>
<keyword evidence="1" id="KW-0472">Membrane</keyword>